<accession>A0A0B4CF97</accession>
<sequence>MDVQSWRMTDYSDTDVFRVVDALGRQRGATLGDVIQDLGSRAEGLAKLKAMMVGRIVRLDLTEQIGDATPVSLVSGEAS</sequence>
<reference evidence="1 2" key="1">
    <citation type="submission" date="2014-12" db="EMBL/GenBank/DDBJ databases">
        <title>Genome sequencing of Brevundimonas nasdae TPW30.</title>
        <authorList>
            <person name="Tan P.W."/>
            <person name="Chan K.-G."/>
        </authorList>
    </citation>
    <scope>NUCLEOTIDE SEQUENCE [LARGE SCALE GENOMIC DNA]</scope>
    <source>
        <strain evidence="1 2">TPW30</strain>
    </source>
</reference>
<organism evidence="1 2">
    <name type="scientific">Brevundimonas nasdae</name>
    <dbReference type="NCBI Taxonomy" id="172043"/>
    <lineage>
        <taxon>Bacteria</taxon>
        <taxon>Pseudomonadati</taxon>
        <taxon>Pseudomonadota</taxon>
        <taxon>Alphaproteobacteria</taxon>
        <taxon>Caulobacterales</taxon>
        <taxon>Caulobacteraceae</taxon>
        <taxon>Brevundimonas</taxon>
    </lineage>
</organism>
<dbReference type="EMBL" id="JWSY01000039">
    <property type="protein sequence ID" value="KIC55122.1"/>
    <property type="molecule type" value="Genomic_DNA"/>
</dbReference>
<evidence type="ECO:0000313" key="2">
    <source>
        <dbReference type="Proteomes" id="UP000031166"/>
    </source>
</evidence>
<gene>
    <name evidence="1" type="ORF">RM53_15570</name>
</gene>
<proteinExistence type="predicted"/>
<protein>
    <submittedName>
        <fullName evidence="1">Uncharacterized protein</fullName>
    </submittedName>
</protein>
<evidence type="ECO:0000313" key="1">
    <source>
        <dbReference type="EMBL" id="KIC55122.1"/>
    </source>
</evidence>
<dbReference type="Proteomes" id="UP000031166">
    <property type="component" value="Unassembled WGS sequence"/>
</dbReference>
<dbReference type="AlphaFoldDB" id="A0A0B4CF97"/>
<comment type="caution">
    <text evidence="1">The sequence shown here is derived from an EMBL/GenBank/DDBJ whole genome shotgun (WGS) entry which is preliminary data.</text>
</comment>
<name>A0A0B4CF97_9CAUL</name>